<keyword evidence="1" id="KW-0812">Transmembrane</keyword>
<evidence type="ECO:0000256" key="1">
    <source>
        <dbReference type="SAM" id="Phobius"/>
    </source>
</evidence>
<protein>
    <submittedName>
        <fullName evidence="2">Uncharacterized protein</fullName>
    </submittedName>
</protein>
<evidence type="ECO:0000313" key="3">
    <source>
        <dbReference type="Proteomes" id="UP000318801"/>
    </source>
</evidence>
<name>A0A506TZW8_9HYPH</name>
<dbReference type="Proteomes" id="UP000318801">
    <property type="component" value="Unassembled WGS sequence"/>
</dbReference>
<feature type="transmembrane region" description="Helical" evidence="1">
    <location>
        <begin position="48"/>
        <end position="70"/>
    </location>
</feature>
<dbReference type="RefSeq" id="WP_141150990.1">
    <property type="nucleotide sequence ID" value="NZ_VHLG01000020.1"/>
</dbReference>
<dbReference type="AlphaFoldDB" id="A0A506TZW8"/>
<sequence length="78" mass="8942">MRAQLVGVSLINTLLFPFSKFVWEKAKEILSGNTVTLWPAILLYWCKLLVNTVLWGFALFIAPIGIVYLLRRNPAYDN</sequence>
<keyword evidence="1" id="KW-1133">Transmembrane helix</keyword>
<organism evidence="2 3">
    <name type="scientific">Martelella alba</name>
    <dbReference type="NCBI Taxonomy" id="2590451"/>
    <lineage>
        <taxon>Bacteria</taxon>
        <taxon>Pseudomonadati</taxon>
        <taxon>Pseudomonadota</taxon>
        <taxon>Alphaproteobacteria</taxon>
        <taxon>Hyphomicrobiales</taxon>
        <taxon>Aurantimonadaceae</taxon>
        <taxon>Martelella</taxon>
    </lineage>
</organism>
<keyword evidence="3" id="KW-1185">Reference proteome</keyword>
<evidence type="ECO:0000313" key="2">
    <source>
        <dbReference type="EMBL" id="TPW27060.1"/>
    </source>
</evidence>
<accession>A0A506TZW8</accession>
<comment type="caution">
    <text evidence="2">The sequence shown here is derived from an EMBL/GenBank/DDBJ whole genome shotgun (WGS) entry which is preliminary data.</text>
</comment>
<dbReference type="OrthoDB" id="8779206at2"/>
<proteinExistence type="predicted"/>
<keyword evidence="1" id="KW-0472">Membrane</keyword>
<reference evidence="2 3" key="1">
    <citation type="submission" date="2019-06" db="EMBL/GenBank/DDBJ databases">
        <authorList>
            <person name="Li M."/>
        </authorList>
    </citation>
    <scope>NUCLEOTIDE SEQUENCE [LARGE SCALE GENOMIC DNA]</scope>
    <source>
        <strain evidence="2 3">BGMRC2036</strain>
    </source>
</reference>
<gene>
    <name evidence="2" type="ORF">FJU08_20845</name>
</gene>
<dbReference type="EMBL" id="VHLG01000020">
    <property type="protein sequence ID" value="TPW27060.1"/>
    <property type="molecule type" value="Genomic_DNA"/>
</dbReference>